<keyword evidence="1" id="KW-0812">Transmembrane</keyword>
<evidence type="ECO:0000256" key="1">
    <source>
        <dbReference type="SAM" id="Phobius"/>
    </source>
</evidence>
<dbReference type="EMBL" id="GBXM01107028">
    <property type="protein sequence ID" value="JAH01549.1"/>
    <property type="molecule type" value="Transcribed_RNA"/>
</dbReference>
<feature type="transmembrane region" description="Helical" evidence="1">
    <location>
        <begin position="21"/>
        <end position="41"/>
    </location>
</feature>
<keyword evidence="1" id="KW-1133">Transmembrane helix</keyword>
<proteinExistence type="predicted"/>
<sequence length="44" mass="5274">MMTVSEWAMFLQSCRPKRADNLYFYRLFLLLLKLAGVTLNYQNN</sequence>
<dbReference type="AlphaFoldDB" id="A0A0E9PAL3"/>
<name>A0A0E9PAL3_ANGAN</name>
<keyword evidence="1" id="KW-0472">Membrane</keyword>
<accession>A0A0E9PAL3</accession>
<reference evidence="2" key="2">
    <citation type="journal article" date="2015" name="Fish Shellfish Immunol.">
        <title>Early steps in the European eel (Anguilla anguilla)-Vibrio vulnificus interaction in the gills: Role of the RtxA13 toxin.</title>
        <authorList>
            <person name="Callol A."/>
            <person name="Pajuelo D."/>
            <person name="Ebbesson L."/>
            <person name="Teles M."/>
            <person name="MacKenzie S."/>
            <person name="Amaro C."/>
        </authorList>
    </citation>
    <scope>NUCLEOTIDE SEQUENCE</scope>
</reference>
<reference evidence="2" key="1">
    <citation type="submission" date="2014-11" db="EMBL/GenBank/DDBJ databases">
        <authorList>
            <person name="Amaro Gonzalez C."/>
        </authorList>
    </citation>
    <scope>NUCLEOTIDE SEQUENCE</scope>
</reference>
<evidence type="ECO:0000313" key="2">
    <source>
        <dbReference type="EMBL" id="JAH01549.1"/>
    </source>
</evidence>
<protein>
    <submittedName>
        <fullName evidence="2">Uncharacterized protein</fullName>
    </submittedName>
</protein>
<organism evidence="2">
    <name type="scientific">Anguilla anguilla</name>
    <name type="common">European freshwater eel</name>
    <name type="synonym">Muraena anguilla</name>
    <dbReference type="NCBI Taxonomy" id="7936"/>
    <lineage>
        <taxon>Eukaryota</taxon>
        <taxon>Metazoa</taxon>
        <taxon>Chordata</taxon>
        <taxon>Craniata</taxon>
        <taxon>Vertebrata</taxon>
        <taxon>Euteleostomi</taxon>
        <taxon>Actinopterygii</taxon>
        <taxon>Neopterygii</taxon>
        <taxon>Teleostei</taxon>
        <taxon>Anguilliformes</taxon>
        <taxon>Anguillidae</taxon>
        <taxon>Anguilla</taxon>
    </lineage>
</organism>